<dbReference type="AlphaFoldDB" id="A0AAD5GDR8"/>
<dbReference type="GO" id="GO:0043531">
    <property type="term" value="F:ADP binding"/>
    <property type="evidence" value="ECO:0007669"/>
    <property type="project" value="InterPro"/>
</dbReference>
<evidence type="ECO:0000256" key="3">
    <source>
        <dbReference type="ARBA" id="ARBA00022737"/>
    </source>
</evidence>
<dbReference type="SUPFAM" id="SSF52540">
    <property type="entry name" value="P-loop containing nucleoside triphosphate hydrolases"/>
    <property type="match status" value="1"/>
</dbReference>
<dbReference type="PROSITE" id="PS51153">
    <property type="entry name" value="RPW8"/>
    <property type="match status" value="1"/>
</dbReference>
<dbReference type="PANTHER" id="PTHR36766:SF32">
    <property type="entry name" value="POWDERY MILDEW RESISTANCE PROTEIN, RPW8"/>
    <property type="match status" value="1"/>
</dbReference>
<evidence type="ECO:0000259" key="5">
    <source>
        <dbReference type="PROSITE" id="PS51153"/>
    </source>
</evidence>
<dbReference type="InterPro" id="IPR027417">
    <property type="entry name" value="P-loop_NTPase"/>
</dbReference>
<dbReference type="InterPro" id="IPR042197">
    <property type="entry name" value="Apaf_helical"/>
</dbReference>
<keyword evidence="4" id="KW-0611">Plant defense</keyword>
<dbReference type="PANTHER" id="PTHR36766">
    <property type="entry name" value="PLANT BROAD-SPECTRUM MILDEW RESISTANCE PROTEIN RPW8"/>
    <property type="match status" value="1"/>
</dbReference>
<dbReference type="Gene3D" id="1.10.8.430">
    <property type="entry name" value="Helical domain of apoptotic protease-activating factors"/>
    <property type="match status" value="1"/>
</dbReference>
<dbReference type="InterPro" id="IPR008808">
    <property type="entry name" value="Powdery_mildew-R_dom"/>
</dbReference>
<sequence>MSENLKMVTKNMYELPLQSVLLDLHKSVASQAKTTIKFRTLLKRLDKTLSSIELVMCECGRLARVLDRPEKETKMFIYYLENGKLTVLKCSKIKCWNVYKKFVHANKLIRLDRELVRFFQVELQDKLSVRFRGLDLVDEVGQVLSVAKRAGGFQGLPDVIVGLDFHVKEVKCMLLKEENKVVVVSAPGGCGKTTLAKMLCQDDEIKGIFGDNIFYVTVSRTSSVKTVVQKLFTHHLNVNNCEFRTDEEAKNELENMMRQMGSQKILLVLDDVWSESESLIQDLKFSIPGYSILVTSRFRFSSIGSTYELSMLNDEDARTLLCRSAFPCEGNRMDVPDDLVSKMVKCCKGFPLALMVIGASLRDQGVLKWKTTLQKLSEGQSIFELNSSLLLSLRASVDALEDSPIARDCFLDLGSFPEDEKISASALMDLWVELYNLDKEGMYTIEYLLELSSRNLLCLVLAR</sequence>
<evidence type="ECO:0000256" key="4">
    <source>
        <dbReference type="ARBA" id="ARBA00022821"/>
    </source>
</evidence>
<proteinExistence type="inferred from homology"/>
<dbReference type="InterPro" id="IPR002182">
    <property type="entry name" value="NB-ARC"/>
</dbReference>
<organism evidence="6 7">
    <name type="scientific">Ambrosia artemisiifolia</name>
    <name type="common">Common ragweed</name>
    <dbReference type="NCBI Taxonomy" id="4212"/>
    <lineage>
        <taxon>Eukaryota</taxon>
        <taxon>Viridiplantae</taxon>
        <taxon>Streptophyta</taxon>
        <taxon>Embryophyta</taxon>
        <taxon>Tracheophyta</taxon>
        <taxon>Spermatophyta</taxon>
        <taxon>Magnoliopsida</taxon>
        <taxon>eudicotyledons</taxon>
        <taxon>Gunneridae</taxon>
        <taxon>Pentapetalae</taxon>
        <taxon>asterids</taxon>
        <taxon>campanulids</taxon>
        <taxon>Asterales</taxon>
        <taxon>Asteraceae</taxon>
        <taxon>Asteroideae</taxon>
        <taxon>Heliantheae alliance</taxon>
        <taxon>Heliantheae</taxon>
        <taxon>Ambrosia</taxon>
    </lineage>
</organism>
<accession>A0AAD5GDR8</accession>
<evidence type="ECO:0000313" key="6">
    <source>
        <dbReference type="EMBL" id="KAI7736438.1"/>
    </source>
</evidence>
<comment type="similarity">
    <text evidence="1">Belongs to the disease resistance NB-LRR family.</text>
</comment>
<gene>
    <name evidence="6" type="ORF">M8C21_018314</name>
</gene>
<dbReference type="GO" id="GO:0006952">
    <property type="term" value="P:defense response"/>
    <property type="evidence" value="ECO:0007669"/>
    <property type="project" value="UniProtKB-KW"/>
</dbReference>
<dbReference type="EMBL" id="JAMZMK010009275">
    <property type="protein sequence ID" value="KAI7736438.1"/>
    <property type="molecule type" value="Genomic_DNA"/>
</dbReference>
<evidence type="ECO:0000256" key="2">
    <source>
        <dbReference type="ARBA" id="ARBA00022614"/>
    </source>
</evidence>
<keyword evidence="3" id="KW-0677">Repeat</keyword>
<dbReference type="Proteomes" id="UP001206925">
    <property type="component" value="Unassembled WGS sequence"/>
</dbReference>
<feature type="domain" description="RPW8" evidence="5">
    <location>
        <begin position="6"/>
        <end position="157"/>
    </location>
</feature>
<dbReference type="Pfam" id="PF05659">
    <property type="entry name" value="RPW8"/>
    <property type="match status" value="1"/>
</dbReference>
<name>A0AAD5GDR8_AMBAR</name>
<evidence type="ECO:0000256" key="1">
    <source>
        <dbReference type="ARBA" id="ARBA00008894"/>
    </source>
</evidence>
<keyword evidence="7" id="KW-1185">Reference proteome</keyword>
<evidence type="ECO:0000313" key="7">
    <source>
        <dbReference type="Proteomes" id="UP001206925"/>
    </source>
</evidence>
<reference evidence="6" key="1">
    <citation type="submission" date="2022-06" db="EMBL/GenBank/DDBJ databases">
        <title>Uncovering the hologenomic basis of an extraordinary plant invasion.</title>
        <authorList>
            <person name="Bieker V.C."/>
            <person name="Martin M.D."/>
            <person name="Gilbert T."/>
            <person name="Hodgins K."/>
            <person name="Battlay P."/>
            <person name="Petersen B."/>
            <person name="Wilson J."/>
        </authorList>
    </citation>
    <scope>NUCLEOTIDE SEQUENCE</scope>
    <source>
        <strain evidence="6">AA19_3_7</strain>
        <tissue evidence="6">Leaf</tissue>
    </source>
</reference>
<dbReference type="PRINTS" id="PR00364">
    <property type="entry name" value="DISEASERSIST"/>
</dbReference>
<dbReference type="Pfam" id="PF00931">
    <property type="entry name" value="NB-ARC"/>
    <property type="match status" value="1"/>
</dbReference>
<comment type="caution">
    <text evidence="6">The sequence shown here is derived from an EMBL/GenBank/DDBJ whole genome shotgun (WGS) entry which is preliminary data.</text>
</comment>
<dbReference type="Gene3D" id="3.40.50.300">
    <property type="entry name" value="P-loop containing nucleotide triphosphate hydrolases"/>
    <property type="match status" value="1"/>
</dbReference>
<dbReference type="Gene3D" id="1.10.10.10">
    <property type="entry name" value="Winged helix-like DNA-binding domain superfamily/Winged helix DNA-binding domain"/>
    <property type="match status" value="1"/>
</dbReference>
<protein>
    <recommendedName>
        <fullName evidence="5">RPW8 domain-containing protein</fullName>
    </recommendedName>
</protein>
<keyword evidence="2" id="KW-0433">Leucine-rich repeat</keyword>
<dbReference type="InterPro" id="IPR036388">
    <property type="entry name" value="WH-like_DNA-bd_sf"/>
</dbReference>